<dbReference type="SUPFAM" id="SSF52540">
    <property type="entry name" value="P-loop containing nucleoside triphosphate hydrolases"/>
    <property type="match status" value="1"/>
</dbReference>
<evidence type="ECO:0000256" key="3">
    <source>
        <dbReference type="ARBA" id="ARBA00022741"/>
    </source>
</evidence>
<dbReference type="InterPro" id="IPR027417">
    <property type="entry name" value="P-loop_NTPase"/>
</dbReference>
<dbReference type="GO" id="GO:0006233">
    <property type="term" value="P:dTDP biosynthetic process"/>
    <property type="evidence" value="ECO:0007669"/>
    <property type="project" value="TreeGrafter"/>
</dbReference>
<dbReference type="GO" id="GO:0004798">
    <property type="term" value="F:dTMP kinase activity"/>
    <property type="evidence" value="ECO:0007669"/>
    <property type="project" value="TreeGrafter"/>
</dbReference>
<comment type="similarity">
    <text evidence="1">Belongs to the thymidylate kinase family.</text>
</comment>
<dbReference type="InterPro" id="IPR039430">
    <property type="entry name" value="Thymidylate_kin-like_dom"/>
</dbReference>
<dbReference type="Proteomes" id="UP000265581">
    <property type="component" value="Unassembled WGS sequence"/>
</dbReference>
<dbReference type="GO" id="GO:0005737">
    <property type="term" value="C:cytoplasm"/>
    <property type="evidence" value="ECO:0007669"/>
    <property type="project" value="TreeGrafter"/>
</dbReference>
<dbReference type="PANTHER" id="PTHR10344">
    <property type="entry name" value="THYMIDYLATE KINASE"/>
    <property type="match status" value="1"/>
</dbReference>
<gene>
    <name evidence="6" type="ORF">DX116_15190</name>
</gene>
<accession>A0A371P4I3</accession>
<feature type="domain" description="Thymidylate kinase-like" evidence="5">
    <location>
        <begin position="16"/>
        <end position="111"/>
    </location>
</feature>
<dbReference type="AlphaFoldDB" id="A0A371P4I3"/>
<evidence type="ECO:0000256" key="2">
    <source>
        <dbReference type="ARBA" id="ARBA00017144"/>
    </source>
</evidence>
<dbReference type="GO" id="GO:0006235">
    <property type="term" value="P:dTTP biosynthetic process"/>
    <property type="evidence" value="ECO:0007669"/>
    <property type="project" value="TreeGrafter"/>
</dbReference>
<evidence type="ECO:0000256" key="1">
    <source>
        <dbReference type="ARBA" id="ARBA00009776"/>
    </source>
</evidence>
<dbReference type="GO" id="GO:0005524">
    <property type="term" value="F:ATP binding"/>
    <property type="evidence" value="ECO:0007669"/>
    <property type="project" value="UniProtKB-KW"/>
</dbReference>
<comment type="caution">
    <text evidence="6">The sequence shown here is derived from an EMBL/GenBank/DDBJ whole genome shotgun (WGS) entry which is preliminary data.</text>
</comment>
<name>A0A371P4I3_9ACTN</name>
<protein>
    <recommendedName>
        <fullName evidence="2">Thymidylate kinase</fullName>
    </recommendedName>
</protein>
<dbReference type="RefSeq" id="WP_119705069.1">
    <property type="nucleotide sequence ID" value="NZ_JBHSOI010000002.1"/>
</dbReference>
<evidence type="ECO:0000313" key="6">
    <source>
        <dbReference type="EMBL" id="REK70478.1"/>
    </source>
</evidence>
<evidence type="ECO:0000256" key="4">
    <source>
        <dbReference type="ARBA" id="ARBA00022840"/>
    </source>
</evidence>
<reference evidence="6 7" key="1">
    <citation type="submission" date="2018-08" db="EMBL/GenBank/DDBJ databases">
        <title>Aeromicrobium sp. M2KJ-4, whole genome shotgun sequence.</title>
        <authorList>
            <person name="Tuo L."/>
        </authorList>
    </citation>
    <scope>NUCLEOTIDE SEQUENCE [LARGE SCALE GENOMIC DNA]</scope>
    <source>
        <strain evidence="6 7">M2KJ-4</strain>
    </source>
</reference>
<dbReference type="Gene3D" id="3.40.50.300">
    <property type="entry name" value="P-loop containing nucleotide triphosphate hydrolases"/>
    <property type="match status" value="1"/>
</dbReference>
<keyword evidence="4" id="KW-0067">ATP-binding</keyword>
<dbReference type="GO" id="GO:0006227">
    <property type="term" value="P:dUDP biosynthetic process"/>
    <property type="evidence" value="ECO:0007669"/>
    <property type="project" value="TreeGrafter"/>
</dbReference>
<keyword evidence="7" id="KW-1185">Reference proteome</keyword>
<dbReference type="OrthoDB" id="9774907at2"/>
<dbReference type="EMBL" id="QUBR01000002">
    <property type="protein sequence ID" value="REK70478.1"/>
    <property type="molecule type" value="Genomic_DNA"/>
</dbReference>
<evidence type="ECO:0000259" key="5">
    <source>
        <dbReference type="Pfam" id="PF02223"/>
    </source>
</evidence>
<dbReference type="Pfam" id="PF02223">
    <property type="entry name" value="Thymidylate_kin"/>
    <property type="match status" value="1"/>
</dbReference>
<organism evidence="6 7">
    <name type="scientific">Aeromicrobium endophyticum</name>
    <dbReference type="NCBI Taxonomy" id="2292704"/>
    <lineage>
        <taxon>Bacteria</taxon>
        <taxon>Bacillati</taxon>
        <taxon>Actinomycetota</taxon>
        <taxon>Actinomycetes</taxon>
        <taxon>Propionibacteriales</taxon>
        <taxon>Nocardioidaceae</taxon>
        <taxon>Aeromicrobium</taxon>
    </lineage>
</organism>
<keyword evidence="3" id="KW-0547">Nucleotide-binding</keyword>
<proteinExistence type="inferred from homology"/>
<evidence type="ECO:0000313" key="7">
    <source>
        <dbReference type="Proteomes" id="UP000265581"/>
    </source>
</evidence>
<sequence>MSPSQINLTRGSVIVFEGLDKAGKSTQLELLRARVSTETTLFTHMPSGLTDFSRQLYALLETNCPESGLARQLTHLASHSENISKIIDAARTGSLVLDRWWWSTMAYGWYGGDVPNTGLSESAFRDLIDCIWAPVTASIVFLFLTPREADLNNVDGVADGYRTLAARHTGNVAYVPAHSPEETHDFILEALRDAGLATVHHQ</sequence>
<dbReference type="PANTHER" id="PTHR10344:SF4">
    <property type="entry name" value="UMP-CMP KINASE 2, MITOCHONDRIAL"/>
    <property type="match status" value="1"/>
</dbReference>